<dbReference type="Proteomes" id="UP000230790">
    <property type="component" value="Unassembled WGS sequence"/>
</dbReference>
<organism evidence="2 3">
    <name type="scientific">Candidatus Thermofonsia Clade 3 bacterium</name>
    <dbReference type="NCBI Taxonomy" id="2364212"/>
    <lineage>
        <taxon>Bacteria</taxon>
        <taxon>Bacillati</taxon>
        <taxon>Chloroflexota</taxon>
        <taxon>Candidatus Thermofontia</taxon>
        <taxon>Candidatus Thermofonsia Clade 3</taxon>
    </lineage>
</organism>
<feature type="region of interest" description="Disordered" evidence="1">
    <location>
        <begin position="51"/>
        <end position="102"/>
    </location>
</feature>
<reference evidence="2 3" key="1">
    <citation type="submission" date="2017-11" db="EMBL/GenBank/DDBJ databases">
        <title>Evolution of Phototrophy in the Chloroflexi Phylum Driven by Horizontal Gene Transfer.</title>
        <authorList>
            <person name="Ward L.M."/>
            <person name="Hemp J."/>
            <person name="Shih P.M."/>
            <person name="Mcglynn S.E."/>
            <person name="Fischer W."/>
        </authorList>
    </citation>
    <scope>NUCLEOTIDE SEQUENCE [LARGE SCALE GENOMIC DNA]</scope>
    <source>
        <strain evidence="2">JP3_7</strain>
    </source>
</reference>
<dbReference type="EMBL" id="PGTN01000065">
    <property type="protein sequence ID" value="PJF47141.1"/>
    <property type="molecule type" value="Genomic_DNA"/>
</dbReference>
<evidence type="ECO:0000313" key="3">
    <source>
        <dbReference type="Proteomes" id="UP000230790"/>
    </source>
</evidence>
<evidence type="ECO:0000313" key="2">
    <source>
        <dbReference type="EMBL" id="PJF47141.1"/>
    </source>
</evidence>
<sequence>MAKPIVLGASLGAILGFVACAPLSIRAPFTSELSPPRNEPLPATYYPTATPLPTWTPLPRPTLPLPTIATPSATPAPSATATPEPAVVPPPTQTPPPTPTPIPTFAPTPTPTEAAPPAFAGAANAQDLSTSSAACPAVASGYDLVPFEGPPYKNNALTDHNADLRLSVLGIAPTDTPPTLVDYDGPTDPDAPKLHGLFPANRTPTLLRAYLRFDWIWDEGQGEPYGRRGGLNLDWPAAALELAATPGETIYPPSRGPVIYGSGAIALVLFADERELTLGFSRHDDVSAGYVVHLLNLCVDPNLVALYRAQLNNGRRATGHLPAVRNAQPLGTAIGSLIVAVRDRGAFLDPRSRKDWWSR</sequence>
<name>A0A2M8QBG2_9CHLR</name>
<feature type="compositionally biased region" description="Low complexity" evidence="1">
    <location>
        <begin position="65"/>
        <end position="85"/>
    </location>
</feature>
<proteinExistence type="predicted"/>
<protein>
    <submittedName>
        <fullName evidence="2">Uncharacterized protein</fullName>
    </submittedName>
</protein>
<feature type="compositionally biased region" description="Pro residues" evidence="1">
    <location>
        <begin position="54"/>
        <end position="64"/>
    </location>
</feature>
<accession>A0A2M8QBG2</accession>
<dbReference type="AlphaFoldDB" id="A0A2M8QBG2"/>
<comment type="caution">
    <text evidence="2">The sequence shown here is derived from an EMBL/GenBank/DDBJ whole genome shotgun (WGS) entry which is preliminary data.</text>
</comment>
<dbReference type="PROSITE" id="PS51257">
    <property type="entry name" value="PROKAR_LIPOPROTEIN"/>
    <property type="match status" value="1"/>
</dbReference>
<feature type="compositionally biased region" description="Pro residues" evidence="1">
    <location>
        <begin position="86"/>
        <end position="102"/>
    </location>
</feature>
<evidence type="ECO:0000256" key="1">
    <source>
        <dbReference type="SAM" id="MobiDB-lite"/>
    </source>
</evidence>
<gene>
    <name evidence="2" type="ORF">CUN48_10165</name>
</gene>
<dbReference type="PRINTS" id="PR01217">
    <property type="entry name" value="PRICHEXTENSN"/>
</dbReference>